<evidence type="ECO:0000256" key="1">
    <source>
        <dbReference type="SAM" id="MobiDB-lite"/>
    </source>
</evidence>
<evidence type="ECO:0000313" key="3">
    <source>
        <dbReference type="Proteomes" id="UP000187203"/>
    </source>
</evidence>
<dbReference type="EMBL" id="AWUE01017567">
    <property type="protein sequence ID" value="OMO86469.1"/>
    <property type="molecule type" value="Genomic_DNA"/>
</dbReference>
<comment type="caution">
    <text evidence="2">The sequence shown here is derived from an EMBL/GenBank/DDBJ whole genome shotgun (WGS) entry which is preliminary data.</text>
</comment>
<dbReference type="AlphaFoldDB" id="A0A1R3IV54"/>
<feature type="region of interest" description="Disordered" evidence="1">
    <location>
        <begin position="17"/>
        <end position="39"/>
    </location>
</feature>
<evidence type="ECO:0000313" key="2">
    <source>
        <dbReference type="EMBL" id="OMO86469.1"/>
    </source>
</evidence>
<accession>A0A1R3IV54</accession>
<proteinExistence type="predicted"/>
<dbReference type="Proteomes" id="UP000187203">
    <property type="component" value="Unassembled WGS sequence"/>
</dbReference>
<keyword evidence="3" id="KW-1185">Reference proteome</keyword>
<organism evidence="2 3">
    <name type="scientific">Corchorus olitorius</name>
    <dbReference type="NCBI Taxonomy" id="93759"/>
    <lineage>
        <taxon>Eukaryota</taxon>
        <taxon>Viridiplantae</taxon>
        <taxon>Streptophyta</taxon>
        <taxon>Embryophyta</taxon>
        <taxon>Tracheophyta</taxon>
        <taxon>Spermatophyta</taxon>
        <taxon>Magnoliopsida</taxon>
        <taxon>eudicotyledons</taxon>
        <taxon>Gunneridae</taxon>
        <taxon>Pentapetalae</taxon>
        <taxon>rosids</taxon>
        <taxon>malvids</taxon>
        <taxon>Malvales</taxon>
        <taxon>Malvaceae</taxon>
        <taxon>Grewioideae</taxon>
        <taxon>Apeibeae</taxon>
        <taxon>Corchorus</taxon>
    </lineage>
</organism>
<protein>
    <submittedName>
        <fullName evidence="2">Transcription factor MYB28-like protein</fullName>
    </submittedName>
</protein>
<sequence>MPPASMNAANLVHNISSNSSVQAAESEDSSGNGSLITTMSPSKEENSLNFMGVFASDDQFTMLEIGTSDMDDYVMQGDAFLLPEQMEQKWRASDHNMQADYYNYDLDSDFGSMVAFLESAEEWLI</sequence>
<name>A0A1R3IV54_9ROSI</name>
<reference evidence="3" key="1">
    <citation type="submission" date="2013-09" db="EMBL/GenBank/DDBJ databases">
        <title>Corchorus olitorius genome sequencing.</title>
        <authorList>
            <person name="Alam M."/>
            <person name="Haque M.S."/>
            <person name="Islam M.S."/>
            <person name="Emdad E.M."/>
            <person name="Islam M.M."/>
            <person name="Ahmed B."/>
            <person name="Halim A."/>
            <person name="Hossen Q.M.M."/>
            <person name="Hossain M.Z."/>
            <person name="Ahmed R."/>
            <person name="Khan M.M."/>
            <person name="Islam R."/>
            <person name="Rashid M.M."/>
            <person name="Khan S.A."/>
            <person name="Rahman M.S."/>
            <person name="Alam M."/>
            <person name="Yahiya A.S."/>
            <person name="Khan M.S."/>
            <person name="Azam M.S."/>
            <person name="Haque T."/>
            <person name="Lashkar M.Z.H."/>
            <person name="Akhand A.I."/>
            <person name="Morshed G."/>
            <person name="Roy S."/>
            <person name="Uddin K.S."/>
            <person name="Rabeya T."/>
            <person name="Hossain A.S."/>
            <person name="Chowdhury A."/>
            <person name="Snigdha A.R."/>
            <person name="Mortoza M.S."/>
            <person name="Matin S.A."/>
            <person name="Hoque S.M.E."/>
            <person name="Islam M.K."/>
            <person name="Roy D.K."/>
            <person name="Haider R."/>
            <person name="Moosa M.M."/>
            <person name="Elias S.M."/>
            <person name="Hasan A.M."/>
            <person name="Jahan S."/>
            <person name="Shafiuddin M."/>
            <person name="Mahmood N."/>
            <person name="Shommy N.S."/>
        </authorList>
    </citation>
    <scope>NUCLEOTIDE SEQUENCE [LARGE SCALE GENOMIC DNA]</scope>
    <source>
        <strain evidence="3">cv. O-4</strain>
    </source>
</reference>
<gene>
    <name evidence="2" type="ORF">COLO4_21133</name>
</gene>